<dbReference type="Pfam" id="PF14016">
    <property type="entry name" value="DUF4232"/>
    <property type="match status" value="1"/>
</dbReference>
<dbReference type="InterPro" id="IPR025326">
    <property type="entry name" value="DUF4232"/>
</dbReference>
<proteinExistence type="predicted"/>
<evidence type="ECO:0000313" key="2">
    <source>
        <dbReference type="EMBL" id="MFC7182003.1"/>
    </source>
</evidence>
<reference evidence="3" key="1">
    <citation type="journal article" date="2019" name="Int. J. Syst. Evol. Microbiol.">
        <title>The Global Catalogue of Microorganisms (GCM) 10K type strain sequencing project: providing services to taxonomists for standard genome sequencing and annotation.</title>
        <authorList>
            <consortium name="The Broad Institute Genomics Platform"/>
            <consortium name="The Broad Institute Genome Sequencing Center for Infectious Disease"/>
            <person name="Wu L."/>
            <person name="Ma J."/>
        </authorList>
    </citation>
    <scope>NUCLEOTIDE SEQUENCE [LARGE SCALE GENOMIC DNA]</scope>
    <source>
        <strain evidence="3">CGMCC 1.12859</strain>
    </source>
</reference>
<accession>A0ABW2G464</accession>
<dbReference type="EMBL" id="JBHTAJ010000039">
    <property type="protein sequence ID" value="MFC7182003.1"/>
    <property type="molecule type" value="Genomic_DNA"/>
</dbReference>
<comment type="caution">
    <text evidence="2">The sequence shown here is derived from an EMBL/GenBank/DDBJ whole genome shotgun (WGS) entry which is preliminary data.</text>
</comment>
<keyword evidence="3" id="KW-1185">Reference proteome</keyword>
<dbReference type="Proteomes" id="UP001596435">
    <property type="component" value="Unassembled WGS sequence"/>
</dbReference>
<evidence type="ECO:0000259" key="1">
    <source>
        <dbReference type="Pfam" id="PF14016"/>
    </source>
</evidence>
<organism evidence="2 3">
    <name type="scientific">Kitasatospora paranensis</name>
    <dbReference type="NCBI Taxonomy" id="258053"/>
    <lineage>
        <taxon>Bacteria</taxon>
        <taxon>Bacillati</taxon>
        <taxon>Actinomycetota</taxon>
        <taxon>Actinomycetes</taxon>
        <taxon>Kitasatosporales</taxon>
        <taxon>Streptomycetaceae</taxon>
        <taxon>Kitasatospora</taxon>
    </lineage>
</organism>
<feature type="domain" description="DUF4232" evidence="1">
    <location>
        <begin position="20"/>
        <end position="140"/>
    </location>
</feature>
<gene>
    <name evidence="2" type="ORF">ACFQMG_20855</name>
</gene>
<protein>
    <submittedName>
        <fullName evidence="2">DUF4232 domain-containing protein</fullName>
    </submittedName>
</protein>
<name>A0ABW2G464_9ACTN</name>
<dbReference type="RefSeq" id="WP_345708381.1">
    <property type="nucleotide sequence ID" value="NZ_BAABKV010000001.1"/>
</dbReference>
<sequence length="161" mass="16337">MPVAGITAAADSGSAPAPKCPARDLKWTLTRLTEAGATTKDPANAELVAVNSGSRGCTLAGYPKLEFHLGKGPQADGVGQGNPAPVVLGTGRKAVIALRYSEFNGKGPDSDNCVFVTAGAAEVTAPGDSTEVRVPVVDRNGRPAEITICGDVVRMSPPAAR</sequence>
<evidence type="ECO:0000313" key="3">
    <source>
        <dbReference type="Proteomes" id="UP001596435"/>
    </source>
</evidence>